<evidence type="ECO:0000313" key="4">
    <source>
        <dbReference type="EMBL" id="WIM05916.1"/>
    </source>
</evidence>
<feature type="domain" description="TraK N-terminal" evidence="2">
    <location>
        <begin position="25"/>
        <end position="109"/>
    </location>
</feature>
<feature type="domain" description="TraK C-terminal" evidence="3">
    <location>
        <begin position="157"/>
        <end position="220"/>
    </location>
</feature>
<reference evidence="4" key="1">
    <citation type="journal article" date="2023" name="Nat. Microbiol.">
        <title>Enrichment and characterization of a nitric oxide-reducing microbial community in a continuous bioreactor.</title>
        <authorList>
            <person name="Garrido-Amador P."/>
            <person name="Stortenbeker N."/>
            <person name="Wessels H.J.C.T."/>
            <person name="Speth D.R."/>
            <person name="Garcia-Heredia I."/>
            <person name="Kartal B."/>
        </authorList>
    </citation>
    <scope>NUCLEOTIDE SEQUENCE</scope>
    <source>
        <strain evidence="4">MAG1</strain>
    </source>
</reference>
<evidence type="ECO:0000256" key="1">
    <source>
        <dbReference type="SAM" id="SignalP"/>
    </source>
</evidence>
<protein>
    <submittedName>
        <fullName evidence="4">Type-F conjugative transfer system secretin TraK</fullName>
    </submittedName>
</protein>
<dbReference type="Pfam" id="PF23536">
    <property type="entry name" value="TraK_C"/>
    <property type="match status" value="1"/>
</dbReference>
<dbReference type="EMBL" id="CP107246">
    <property type="protein sequence ID" value="WIM05916.1"/>
    <property type="molecule type" value="Genomic_DNA"/>
</dbReference>
<dbReference type="KEGG" id="npv:OHM77_01080"/>
<proteinExistence type="predicted"/>
<feature type="signal peptide" evidence="1">
    <location>
        <begin position="1"/>
        <end position="18"/>
    </location>
</feature>
<dbReference type="Pfam" id="PF06586">
    <property type="entry name" value="TraK_N"/>
    <property type="match status" value="1"/>
</dbReference>
<dbReference type="Proteomes" id="UP001234916">
    <property type="component" value="Chromosome"/>
</dbReference>
<accession>A0AA49FL37</accession>
<keyword evidence="1" id="KW-0732">Signal</keyword>
<dbReference type="InterPro" id="IPR055397">
    <property type="entry name" value="TraK_C"/>
</dbReference>
<feature type="chain" id="PRO_5041366171" evidence="1">
    <location>
        <begin position="19"/>
        <end position="227"/>
    </location>
</feature>
<evidence type="ECO:0000259" key="3">
    <source>
        <dbReference type="Pfam" id="PF23536"/>
    </source>
</evidence>
<organism evidence="4">
    <name type="scientific">Candidatus Nitricoxidivorans perseverans</name>
    <dbReference type="NCBI Taxonomy" id="2975601"/>
    <lineage>
        <taxon>Bacteria</taxon>
        <taxon>Pseudomonadati</taxon>
        <taxon>Pseudomonadota</taxon>
        <taxon>Betaproteobacteria</taxon>
        <taxon>Nitrosomonadales</taxon>
        <taxon>Sterolibacteriaceae</taxon>
        <taxon>Candidatus Nitricoxidivorans</taxon>
    </lineage>
</organism>
<dbReference type="AlphaFoldDB" id="A0AA49FL37"/>
<name>A0AA49FL37_9PROT</name>
<sequence>MNKILLIPLLVASFSASAAQVLVGKPDDTLSARVSRAEPTLIRIDGHRVRRIFGAEGEFAVTADKEAGTAYIKPSTDKSTLSLFVSDESGRTWKLLLSVIDGPSDSITIKSRSISGAVPGQGRDVPRNQLIKRVLLSLQSEGDGEFDFRVSNEIVPLWSEALFVLTKVIDGPLKGEKYQLTNTSANLMVLDERELYRRHVVAVSIAKPQLSPGESTDVFVLSESTDE</sequence>
<gene>
    <name evidence="4" type="ORF">OHM77_01080</name>
</gene>
<evidence type="ECO:0000259" key="2">
    <source>
        <dbReference type="Pfam" id="PF06586"/>
    </source>
</evidence>
<dbReference type="InterPro" id="IPR010563">
    <property type="entry name" value="TraK_N"/>
</dbReference>